<keyword evidence="10" id="KW-1185">Reference proteome</keyword>
<dbReference type="InterPro" id="IPR012923">
    <property type="entry name" value="Csm3"/>
</dbReference>
<feature type="compositionally biased region" description="Polar residues" evidence="7">
    <location>
        <begin position="259"/>
        <end position="268"/>
    </location>
</feature>
<dbReference type="PANTHER" id="PTHR13220:SF11">
    <property type="entry name" value="TIMELESS-INTERACTING PROTEIN"/>
    <property type="match status" value="1"/>
</dbReference>
<dbReference type="Proteomes" id="UP001154114">
    <property type="component" value="Chromosome 25"/>
</dbReference>
<dbReference type="GO" id="GO:0043111">
    <property type="term" value="P:replication fork arrest"/>
    <property type="evidence" value="ECO:0007669"/>
    <property type="project" value="TreeGrafter"/>
</dbReference>
<evidence type="ECO:0000259" key="8">
    <source>
        <dbReference type="Pfam" id="PF07962"/>
    </source>
</evidence>
<comment type="similarity">
    <text evidence="2 6">Belongs to the CSM3 family.</text>
</comment>
<evidence type="ECO:0000256" key="6">
    <source>
        <dbReference type="RuleBase" id="RU366049"/>
    </source>
</evidence>
<feature type="compositionally biased region" description="Basic and acidic residues" evidence="7">
    <location>
        <begin position="243"/>
        <end position="252"/>
    </location>
</feature>
<feature type="region of interest" description="Disordered" evidence="7">
    <location>
        <begin position="59"/>
        <end position="102"/>
    </location>
</feature>
<feature type="region of interest" description="Disordered" evidence="7">
    <location>
        <begin position="232"/>
        <end position="273"/>
    </location>
</feature>
<dbReference type="InterPro" id="IPR040038">
    <property type="entry name" value="TIPIN/Csm3/Swi3"/>
</dbReference>
<comment type="subcellular location">
    <subcellularLocation>
        <location evidence="1 6">Nucleus</location>
    </subcellularLocation>
</comment>
<accession>A0A9P0FX56</accession>
<dbReference type="GO" id="GO:0031297">
    <property type="term" value="P:replication fork processing"/>
    <property type="evidence" value="ECO:0007669"/>
    <property type="project" value="UniProtKB-UniRule"/>
</dbReference>
<reference evidence="9" key="1">
    <citation type="submission" date="2021-12" db="EMBL/GenBank/DDBJ databases">
        <authorList>
            <person name="King R."/>
        </authorList>
    </citation>
    <scope>NUCLEOTIDE SEQUENCE</scope>
</reference>
<dbReference type="PANTHER" id="PTHR13220">
    <property type="entry name" value="TIMELESS INTERACTING-RELATED"/>
    <property type="match status" value="1"/>
</dbReference>
<dbReference type="EMBL" id="LR824028">
    <property type="protein sequence ID" value="CAH0598425.1"/>
    <property type="molecule type" value="Genomic_DNA"/>
</dbReference>
<evidence type="ECO:0000256" key="3">
    <source>
        <dbReference type="ARBA" id="ARBA00022763"/>
    </source>
</evidence>
<evidence type="ECO:0000256" key="2">
    <source>
        <dbReference type="ARBA" id="ARBA00006075"/>
    </source>
</evidence>
<gene>
    <name evidence="9" type="ORF">CINC_LOCUS8246</name>
</gene>
<dbReference type="AlphaFoldDB" id="A0A9P0FX56"/>
<name>A0A9P0FX56_CHRIL</name>
<protein>
    <recommendedName>
        <fullName evidence="6">TIMELESS-interacting protein</fullName>
    </recommendedName>
</protein>
<dbReference type="GO" id="GO:0003677">
    <property type="term" value="F:DNA binding"/>
    <property type="evidence" value="ECO:0007669"/>
    <property type="project" value="TreeGrafter"/>
</dbReference>
<evidence type="ECO:0000256" key="4">
    <source>
        <dbReference type="ARBA" id="ARBA00023242"/>
    </source>
</evidence>
<comment type="function">
    <text evidence="6">Plays an important role in the control of DNA replication and the maintenance of replication fork stability.</text>
</comment>
<feature type="domain" description="Chromosome segregation in meiosis protein 3" evidence="8">
    <location>
        <begin position="113"/>
        <end position="193"/>
    </location>
</feature>
<keyword evidence="4 6" id="KW-0539">Nucleus</keyword>
<dbReference type="OrthoDB" id="437078at2759"/>
<keyword evidence="5 6" id="KW-0131">Cell cycle</keyword>
<evidence type="ECO:0000313" key="10">
    <source>
        <dbReference type="Proteomes" id="UP001154114"/>
    </source>
</evidence>
<feature type="compositionally biased region" description="Acidic residues" evidence="7">
    <location>
        <begin position="206"/>
        <end position="220"/>
    </location>
</feature>
<evidence type="ECO:0000313" key="9">
    <source>
        <dbReference type="EMBL" id="CAH0598425.1"/>
    </source>
</evidence>
<organism evidence="9 10">
    <name type="scientific">Chrysodeixis includens</name>
    <name type="common">Soybean looper</name>
    <name type="synonym">Pseudoplusia includens</name>
    <dbReference type="NCBI Taxonomy" id="689277"/>
    <lineage>
        <taxon>Eukaryota</taxon>
        <taxon>Metazoa</taxon>
        <taxon>Ecdysozoa</taxon>
        <taxon>Arthropoda</taxon>
        <taxon>Hexapoda</taxon>
        <taxon>Insecta</taxon>
        <taxon>Pterygota</taxon>
        <taxon>Neoptera</taxon>
        <taxon>Endopterygota</taxon>
        <taxon>Lepidoptera</taxon>
        <taxon>Glossata</taxon>
        <taxon>Ditrysia</taxon>
        <taxon>Noctuoidea</taxon>
        <taxon>Noctuidae</taxon>
        <taxon>Plusiinae</taxon>
        <taxon>Chrysodeixis</taxon>
    </lineage>
</organism>
<feature type="compositionally biased region" description="Acidic residues" evidence="7">
    <location>
        <begin position="74"/>
        <end position="87"/>
    </location>
</feature>
<dbReference type="GO" id="GO:0000076">
    <property type="term" value="P:DNA replication checkpoint signaling"/>
    <property type="evidence" value="ECO:0007669"/>
    <property type="project" value="UniProtKB-UniRule"/>
</dbReference>
<feature type="region of interest" description="Disordered" evidence="7">
    <location>
        <begin position="197"/>
        <end position="220"/>
    </location>
</feature>
<evidence type="ECO:0000256" key="5">
    <source>
        <dbReference type="ARBA" id="ARBA00023306"/>
    </source>
</evidence>
<dbReference type="GO" id="GO:0006974">
    <property type="term" value="P:DNA damage response"/>
    <property type="evidence" value="ECO:0007669"/>
    <property type="project" value="UniProtKB-KW"/>
</dbReference>
<evidence type="ECO:0000256" key="7">
    <source>
        <dbReference type="SAM" id="MobiDB-lite"/>
    </source>
</evidence>
<dbReference type="GO" id="GO:0031298">
    <property type="term" value="C:replication fork protection complex"/>
    <property type="evidence" value="ECO:0007669"/>
    <property type="project" value="TreeGrafter"/>
</dbReference>
<evidence type="ECO:0000256" key="1">
    <source>
        <dbReference type="ARBA" id="ARBA00004123"/>
    </source>
</evidence>
<sequence length="556" mass="63350">MSIVNQIKFIGYFSGVPCNIRVVILYEVNKIKVFTMSLLEDVFLQDEADEAQELERVIEGDEYDERARSRSATPEEDENVIGEDEAEEEKRRIDPTSTSSKTKRVIKNPRFILNPARLTGPRGIQVIRDHFKDFKFKGKGHEKEDLDMVLKKLEHWAYRLYPKFQFEDCLKKIETLGKKRPVMVHLSKIRSDQILTEETVVQKDSSDDDTQNEPPQEEDEFDKLLQQQIEIARATPAPGSVKKLMDTPRQERSPFTMPKATSSPSISNEQKERMIRNRKLAEERRLARLEKLATEASTAPSINIIDVDGNTTEHNAAKKNRSNVIDSSDEECNVSAVQSVSVDLHVNTSSSQDKVVDRSTESKDIEIEGTVDIDMEVREDNRKTTNVEEVTDQEKVNDEEISNNKVIGESVDVSNVVNKDNMVRKDVEEITDQEKNIDNVDEDIAVNNGENIDRNIEENQETEQINNEVTQYDVSTENAKIPEMSVEDSANISNNENQVQPSKDVIGEEGIVDSEENISKNIENDGKENTAEVNKNNMNETNEVEDIMDVDFSDDF</sequence>
<keyword evidence="3 6" id="KW-0227">DNA damage</keyword>
<dbReference type="Pfam" id="PF07962">
    <property type="entry name" value="Swi3"/>
    <property type="match status" value="1"/>
</dbReference>
<proteinExistence type="inferred from homology"/>